<dbReference type="Gene3D" id="3.40.190.80">
    <property type="match status" value="1"/>
</dbReference>
<dbReference type="EC" id="3.1.3.11" evidence="5"/>
<evidence type="ECO:0000256" key="1">
    <source>
        <dbReference type="ARBA" id="ARBA00001273"/>
    </source>
</evidence>
<evidence type="ECO:0000259" key="14">
    <source>
        <dbReference type="Pfam" id="PF18913"/>
    </source>
</evidence>
<dbReference type="InterPro" id="IPR033391">
    <property type="entry name" value="FBPase_N"/>
</dbReference>
<evidence type="ECO:0000256" key="6">
    <source>
        <dbReference type="ARBA" id="ARBA00022723"/>
    </source>
</evidence>
<gene>
    <name evidence="15" type="ORF">NTJ_05463</name>
</gene>
<keyword evidence="9 12" id="KW-0119">Carbohydrate metabolism</keyword>
<evidence type="ECO:0000256" key="11">
    <source>
        <dbReference type="ARBA" id="ARBA00032973"/>
    </source>
</evidence>
<accession>A0ABN7AK72</accession>
<evidence type="ECO:0000256" key="8">
    <source>
        <dbReference type="ARBA" id="ARBA00022842"/>
    </source>
</evidence>
<dbReference type="Proteomes" id="UP001307889">
    <property type="component" value="Chromosome 3"/>
</dbReference>
<evidence type="ECO:0000256" key="4">
    <source>
        <dbReference type="ARBA" id="ARBA00011881"/>
    </source>
</evidence>
<organism evidence="15 16">
    <name type="scientific">Nesidiocoris tenuis</name>
    <dbReference type="NCBI Taxonomy" id="355587"/>
    <lineage>
        <taxon>Eukaryota</taxon>
        <taxon>Metazoa</taxon>
        <taxon>Ecdysozoa</taxon>
        <taxon>Arthropoda</taxon>
        <taxon>Hexapoda</taxon>
        <taxon>Insecta</taxon>
        <taxon>Pterygota</taxon>
        <taxon>Neoptera</taxon>
        <taxon>Paraneoptera</taxon>
        <taxon>Hemiptera</taxon>
        <taxon>Heteroptera</taxon>
        <taxon>Panheteroptera</taxon>
        <taxon>Cimicomorpha</taxon>
        <taxon>Miridae</taxon>
        <taxon>Dicyphina</taxon>
        <taxon>Nesidiocoris</taxon>
    </lineage>
</organism>
<dbReference type="Pfam" id="PF18913">
    <property type="entry name" value="FBPase_C"/>
    <property type="match status" value="1"/>
</dbReference>
<dbReference type="Gene3D" id="3.30.540.10">
    <property type="entry name" value="Fructose-1,6-Bisphosphatase, subunit A, domain 1"/>
    <property type="match status" value="1"/>
</dbReference>
<keyword evidence="7 12" id="KW-0378">Hydrolase</keyword>
<feature type="domain" description="Fructose-1-6-bisphosphatase class 1 C-terminal" evidence="14">
    <location>
        <begin position="384"/>
        <end position="508"/>
    </location>
</feature>
<dbReference type="PRINTS" id="PR00115">
    <property type="entry name" value="F16BPHPHTASE"/>
</dbReference>
<evidence type="ECO:0000256" key="12">
    <source>
        <dbReference type="RuleBase" id="RU000508"/>
    </source>
</evidence>
<evidence type="ECO:0000256" key="7">
    <source>
        <dbReference type="ARBA" id="ARBA00022801"/>
    </source>
</evidence>
<reference evidence="15 16" key="1">
    <citation type="submission" date="2023-09" db="EMBL/GenBank/DDBJ databases">
        <title>Nesidiocoris tenuis whole genome shotgun sequence.</title>
        <authorList>
            <person name="Shibata T."/>
            <person name="Shimoda M."/>
            <person name="Kobayashi T."/>
            <person name="Uehara T."/>
        </authorList>
    </citation>
    <scope>NUCLEOTIDE SEQUENCE [LARGE SCALE GENOMIC DNA]</scope>
    <source>
        <strain evidence="15 16">Japan</strain>
    </source>
</reference>
<dbReference type="Pfam" id="PF00316">
    <property type="entry name" value="FBPase"/>
    <property type="match status" value="1"/>
</dbReference>
<comment type="similarity">
    <text evidence="3 12">Belongs to the FBPase class 1 family.</text>
</comment>
<dbReference type="SUPFAM" id="SSF56655">
    <property type="entry name" value="Carbohydrate phosphatase"/>
    <property type="match status" value="1"/>
</dbReference>
<dbReference type="InterPro" id="IPR000146">
    <property type="entry name" value="FBPase_class-1"/>
</dbReference>
<evidence type="ECO:0000256" key="9">
    <source>
        <dbReference type="ARBA" id="ARBA00023277"/>
    </source>
</evidence>
<protein>
    <recommendedName>
        <fullName evidence="5">fructose-bisphosphatase</fullName>
        <ecNumber evidence="5">3.1.3.11</ecNumber>
    </recommendedName>
    <alternativeName>
        <fullName evidence="11">D-fructose-1,6-bisphosphate 1-phosphohydrolase</fullName>
    </alternativeName>
</protein>
<comment type="cofactor">
    <cofactor evidence="2">
        <name>Mg(2+)</name>
        <dbReference type="ChEBI" id="CHEBI:18420"/>
    </cofactor>
</comment>
<dbReference type="InterPro" id="IPR044015">
    <property type="entry name" value="FBPase_C_dom"/>
</dbReference>
<dbReference type="PANTHER" id="PTHR11556">
    <property type="entry name" value="FRUCTOSE-1,6-BISPHOSPHATASE-RELATED"/>
    <property type="match status" value="1"/>
</dbReference>
<comment type="catalytic activity">
    <reaction evidence="1">
        <text>beta-D-fructose 1,6-bisphosphate + H2O = beta-D-fructose 6-phosphate + phosphate</text>
        <dbReference type="Rhea" id="RHEA:11064"/>
        <dbReference type="ChEBI" id="CHEBI:15377"/>
        <dbReference type="ChEBI" id="CHEBI:32966"/>
        <dbReference type="ChEBI" id="CHEBI:43474"/>
        <dbReference type="ChEBI" id="CHEBI:57634"/>
        <dbReference type="EC" id="3.1.3.11"/>
    </reaction>
</comment>
<evidence type="ECO:0000256" key="3">
    <source>
        <dbReference type="ARBA" id="ARBA00010941"/>
    </source>
</evidence>
<comment type="subunit">
    <text evidence="4">Homotetramer.</text>
</comment>
<proteinExistence type="inferred from homology"/>
<dbReference type="InterPro" id="IPR028343">
    <property type="entry name" value="FBPtase"/>
</dbReference>
<evidence type="ECO:0000313" key="16">
    <source>
        <dbReference type="Proteomes" id="UP001307889"/>
    </source>
</evidence>
<evidence type="ECO:0000256" key="5">
    <source>
        <dbReference type="ARBA" id="ARBA00013093"/>
    </source>
</evidence>
<evidence type="ECO:0000313" key="15">
    <source>
        <dbReference type="EMBL" id="BES92653.1"/>
    </source>
</evidence>
<evidence type="ECO:0000256" key="10">
    <source>
        <dbReference type="ARBA" id="ARBA00024331"/>
    </source>
</evidence>
<name>A0ABN7AK72_9HEMI</name>
<keyword evidence="6" id="KW-0479">Metal-binding</keyword>
<evidence type="ECO:0000259" key="13">
    <source>
        <dbReference type="Pfam" id="PF00316"/>
    </source>
</evidence>
<dbReference type="PANTHER" id="PTHR11556:SF1">
    <property type="entry name" value="FRUCTOSE-BISPHOSPHATASE"/>
    <property type="match status" value="1"/>
</dbReference>
<sequence>MDYRLPRYSIPTPKSIIEMDASGCKKGAEGNKLKFEPECSCEATKVKELYDDFYGQYVDHIGGISNVGQRGKLPHFVGPKLWVPPWLEFTKPKGAADQSVSTKAAAANDSEEDNNIQQEKSDFFSEIQQETAVEVCKCGETCYHKSKSISTPANAVETLSLSEVQLEEIEAPKPVQKKKESIQVKNLQHTILYTPSVVLSKLESRMKSDINPSYITLITFMEIAIKAVRIKIARYKHRSKFAAMSFSGSKKKIIPSIAEIFVSVMTNSGCCYQIYVNGEEDIRLVPAERQGPYIVCLTGLSGGIKNLKCSLELGSIFSIYKRDPKLTSYCSKTANLSYKYLVSAGYALYSTSTKLVMSTGTRLLSFVLDPVVQEFILHDDNIRIPDKGTQISVHEGHSGLWEPQILEYMKRKKDPKQGKPLKARYVGCLVADFHRTLYLGGIYLYPANRKYPQGKTTLLCECIPLAHIAHLAGGTASTGRIDVLKMEPDQLGQFIPFFVGSKKEVEELLLITSTPSRG</sequence>
<evidence type="ECO:0000256" key="2">
    <source>
        <dbReference type="ARBA" id="ARBA00001946"/>
    </source>
</evidence>
<keyword evidence="8" id="KW-0460">Magnesium</keyword>
<dbReference type="EMBL" id="AP028911">
    <property type="protein sequence ID" value="BES92653.1"/>
    <property type="molecule type" value="Genomic_DNA"/>
</dbReference>
<comment type="pathway">
    <text evidence="10">Carbohydrate biosynthesis.</text>
</comment>
<feature type="domain" description="Fructose-1-6-bisphosphatase class I N-terminal" evidence="13">
    <location>
        <begin position="212"/>
        <end position="378"/>
    </location>
</feature>
<keyword evidence="16" id="KW-1185">Reference proteome</keyword>